<protein>
    <recommendedName>
        <fullName evidence="5">Short chain dehydrogenase</fullName>
    </recommendedName>
</protein>
<dbReference type="Pfam" id="PF00106">
    <property type="entry name" value="adh_short"/>
    <property type="match status" value="1"/>
</dbReference>
<name>A0A8K0QWM6_9PLEO</name>
<dbReference type="SUPFAM" id="SSF51735">
    <property type="entry name" value="NAD(P)-binding Rossmann-fold domains"/>
    <property type="match status" value="1"/>
</dbReference>
<dbReference type="OrthoDB" id="7289984at2759"/>
<reference evidence="3" key="1">
    <citation type="journal article" date="2021" name="Nat. Commun.">
        <title>Genetic determinants of endophytism in the Arabidopsis root mycobiome.</title>
        <authorList>
            <person name="Mesny F."/>
            <person name="Miyauchi S."/>
            <person name="Thiergart T."/>
            <person name="Pickel B."/>
            <person name="Atanasova L."/>
            <person name="Karlsson M."/>
            <person name="Huettel B."/>
            <person name="Barry K.W."/>
            <person name="Haridas S."/>
            <person name="Chen C."/>
            <person name="Bauer D."/>
            <person name="Andreopoulos W."/>
            <person name="Pangilinan J."/>
            <person name="LaButti K."/>
            <person name="Riley R."/>
            <person name="Lipzen A."/>
            <person name="Clum A."/>
            <person name="Drula E."/>
            <person name="Henrissat B."/>
            <person name="Kohler A."/>
            <person name="Grigoriev I.V."/>
            <person name="Martin F.M."/>
            <person name="Hacquard S."/>
        </authorList>
    </citation>
    <scope>NUCLEOTIDE SEQUENCE</scope>
    <source>
        <strain evidence="3">MPI-SDFR-AT-0120</strain>
    </source>
</reference>
<evidence type="ECO:0008006" key="5">
    <source>
        <dbReference type="Google" id="ProtNLM"/>
    </source>
</evidence>
<dbReference type="Proteomes" id="UP000813461">
    <property type="component" value="Unassembled WGS sequence"/>
</dbReference>
<keyword evidence="4" id="KW-1185">Reference proteome</keyword>
<dbReference type="GO" id="GO:0016491">
    <property type="term" value="F:oxidoreductase activity"/>
    <property type="evidence" value="ECO:0007669"/>
    <property type="project" value="TreeGrafter"/>
</dbReference>
<evidence type="ECO:0000256" key="2">
    <source>
        <dbReference type="RuleBase" id="RU000363"/>
    </source>
</evidence>
<dbReference type="AlphaFoldDB" id="A0A8K0QWM6"/>
<proteinExistence type="inferred from homology"/>
<dbReference type="EMBL" id="JAGMVJ010000024">
    <property type="protein sequence ID" value="KAH7071754.1"/>
    <property type="molecule type" value="Genomic_DNA"/>
</dbReference>
<dbReference type="InterPro" id="IPR002347">
    <property type="entry name" value="SDR_fam"/>
</dbReference>
<dbReference type="InterPro" id="IPR036291">
    <property type="entry name" value="NAD(P)-bd_dom_sf"/>
</dbReference>
<comment type="caution">
    <text evidence="3">The sequence shown here is derived from an EMBL/GenBank/DDBJ whole genome shotgun (WGS) entry which is preliminary data.</text>
</comment>
<dbReference type="GO" id="GO:0005737">
    <property type="term" value="C:cytoplasm"/>
    <property type="evidence" value="ECO:0007669"/>
    <property type="project" value="TreeGrafter"/>
</dbReference>
<evidence type="ECO:0000313" key="4">
    <source>
        <dbReference type="Proteomes" id="UP000813461"/>
    </source>
</evidence>
<dbReference type="PRINTS" id="PR00081">
    <property type="entry name" value="GDHRDH"/>
</dbReference>
<organism evidence="3 4">
    <name type="scientific">Paraphoma chrysanthemicola</name>
    <dbReference type="NCBI Taxonomy" id="798071"/>
    <lineage>
        <taxon>Eukaryota</taxon>
        <taxon>Fungi</taxon>
        <taxon>Dikarya</taxon>
        <taxon>Ascomycota</taxon>
        <taxon>Pezizomycotina</taxon>
        <taxon>Dothideomycetes</taxon>
        <taxon>Pleosporomycetidae</taxon>
        <taxon>Pleosporales</taxon>
        <taxon>Pleosporineae</taxon>
        <taxon>Phaeosphaeriaceae</taxon>
        <taxon>Paraphoma</taxon>
    </lineage>
</organism>
<evidence type="ECO:0000313" key="3">
    <source>
        <dbReference type="EMBL" id="KAH7071754.1"/>
    </source>
</evidence>
<dbReference type="InterPro" id="IPR051468">
    <property type="entry name" value="Fungal_SecMetab_SDRs"/>
</dbReference>
<comment type="similarity">
    <text evidence="1 2">Belongs to the short-chain dehydrogenases/reductases (SDR) family.</text>
</comment>
<gene>
    <name evidence="3" type="ORF">FB567DRAFT_210107</name>
</gene>
<dbReference type="PRINTS" id="PR00080">
    <property type="entry name" value="SDRFAMILY"/>
</dbReference>
<dbReference type="GO" id="GO:0019748">
    <property type="term" value="P:secondary metabolic process"/>
    <property type="evidence" value="ECO:0007669"/>
    <property type="project" value="TreeGrafter"/>
</dbReference>
<dbReference type="Gene3D" id="3.40.50.720">
    <property type="entry name" value="NAD(P)-binding Rossmann-like Domain"/>
    <property type="match status" value="1"/>
</dbReference>
<dbReference type="PANTHER" id="PTHR43544:SF32">
    <property type="entry name" value="CHAIN DEHYDROGENASE, PUTATIVE (AFU_ORTHOLOGUE AFUA_5G01530)-RELATED"/>
    <property type="match status" value="1"/>
</dbReference>
<evidence type="ECO:0000256" key="1">
    <source>
        <dbReference type="ARBA" id="ARBA00006484"/>
    </source>
</evidence>
<dbReference type="PANTHER" id="PTHR43544">
    <property type="entry name" value="SHORT-CHAIN DEHYDROGENASE/REDUCTASE"/>
    <property type="match status" value="1"/>
</dbReference>
<accession>A0A8K0QWM6</accession>
<sequence>MSSSADKQIILITGATNGIGLDTAIFLAADSPNNHVIMGARSTAKAEAKLKEIQAKNPSGSLSYVELDVNDDESISAAVKKIKEDFGRIDVLINNAGVCDTDQTTQFNSRQVLRNTFETNVYGVMVLTEAALPLLKASKNPMVINVTSGLGSITGLSPSLDPNSQLSPYKDVRGPAYRMSKAALNMMTAYLYHQFQSEGLKAWAYCPGYVVSDLTNDRESREQSQWCESSETSAQGILEIVRGERDAEVGGYITKRGGKYPW</sequence>